<evidence type="ECO:0000256" key="3">
    <source>
        <dbReference type="ARBA" id="ARBA00022723"/>
    </source>
</evidence>
<dbReference type="GO" id="GO:0019825">
    <property type="term" value="F:oxygen binding"/>
    <property type="evidence" value="ECO:0007669"/>
    <property type="project" value="InterPro"/>
</dbReference>
<evidence type="ECO:0000256" key="5">
    <source>
        <dbReference type="PIRSR" id="PIRSR036488-1"/>
    </source>
</evidence>
<dbReference type="GO" id="GO:0005344">
    <property type="term" value="F:oxygen carrier activity"/>
    <property type="evidence" value="ECO:0007669"/>
    <property type="project" value="UniProtKB-KW"/>
</dbReference>
<sequence>MAPLTKDEVDVLLAELNPLVSTSEQKIEFGKAIYMALFTAYPEYIGLFSKMQGLTKDNVEASEGIKYYGRTLTDSILEILQGASDDGELDALLEKNGKEHVTRNVTKQQFLSGEAVFIKHFNSVLTKEENKQSMEKFIKHIMPKIASQIG</sequence>
<reference evidence="8 9" key="1">
    <citation type="journal article" date="2019" name="BMC Genomics">
        <title>New insights from Opisthorchis felineus genome: update on genomics of the epidemiologically important liver flukes.</title>
        <authorList>
            <person name="Ershov N.I."/>
            <person name="Mordvinov V.A."/>
            <person name="Prokhortchouk E.B."/>
            <person name="Pakharukova M.Y."/>
            <person name="Gunbin K.V."/>
            <person name="Ustyantsev K."/>
            <person name="Genaev M.A."/>
            <person name="Blinov A.G."/>
            <person name="Mazur A."/>
            <person name="Boulygina E."/>
            <person name="Tsygankova S."/>
            <person name="Khrameeva E."/>
            <person name="Chekanov N."/>
            <person name="Fan G."/>
            <person name="Xiao A."/>
            <person name="Zhang H."/>
            <person name="Xu X."/>
            <person name="Yang H."/>
            <person name="Solovyev V."/>
            <person name="Lee S.M."/>
            <person name="Liu X."/>
            <person name="Afonnikov D.A."/>
            <person name="Skryabin K.G."/>
        </authorList>
    </citation>
    <scope>NUCLEOTIDE SEQUENCE [LARGE SCALE GENOMIC DNA]</scope>
    <source>
        <strain evidence="8">AK-0245</strain>
        <tissue evidence="8">Whole organism</tissue>
    </source>
</reference>
<keyword evidence="1 6" id="KW-0813">Transport</keyword>
<gene>
    <name evidence="8" type="ORF">CRM22_001708</name>
</gene>
<keyword evidence="2 5" id="KW-0349">Heme</keyword>
<dbReference type="OrthoDB" id="6224579at2759"/>
<dbReference type="CDD" id="cd01040">
    <property type="entry name" value="Mb-like"/>
    <property type="match status" value="1"/>
</dbReference>
<evidence type="ECO:0000259" key="7">
    <source>
        <dbReference type="PROSITE" id="PS01033"/>
    </source>
</evidence>
<evidence type="ECO:0000313" key="9">
    <source>
        <dbReference type="Proteomes" id="UP000308267"/>
    </source>
</evidence>
<accession>A0A4S2M9E6</accession>
<dbReference type="InterPro" id="IPR044399">
    <property type="entry name" value="Mb-like_M"/>
</dbReference>
<feature type="domain" description="Globin" evidence="7">
    <location>
        <begin position="3"/>
        <end position="150"/>
    </location>
</feature>
<feature type="binding site" description="proximal binding residue" evidence="5">
    <location>
        <position position="100"/>
    </location>
    <ligand>
        <name>heme</name>
        <dbReference type="ChEBI" id="CHEBI:30413"/>
    </ligand>
    <ligandPart>
        <name>Fe</name>
        <dbReference type="ChEBI" id="CHEBI:18248"/>
    </ligandPart>
</feature>
<evidence type="ECO:0000313" key="8">
    <source>
        <dbReference type="EMBL" id="TGZ73101.1"/>
    </source>
</evidence>
<comment type="similarity">
    <text evidence="6">Belongs to the globin family.</text>
</comment>
<dbReference type="PIRSF" id="PIRSF036488">
    <property type="entry name" value="Myoglobin_tremt"/>
    <property type="match status" value="1"/>
</dbReference>
<keyword evidence="4 5" id="KW-0408">Iron</keyword>
<dbReference type="AlphaFoldDB" id="A0A4S2M9E6"/>
<evidence type="ECO:0000256" key="2">
    <source>
        <dbReference type="ARBA" id="ARBA00022617"/>
    </source>
</evidence>
<evidence type="ECO:0000256" key="4">
    <source>
        <dbReference type="ARBA" id="ARBA00023004"/>
    </source>
</evidence>
<keyword evidence="9" id="KW-1185">Reference proteome</keyword>
<dbReference type="SUPFAM" id="SSF46458">
    <property type="entry name" value="Globin-like"/>
    <property type="match status" value="1"/>
</dbReference>
<dbReference type="GO" id="GO:0005506">
    <property type="term" value="F:iron ion binding"/>
    <property type="evidence" value="ECO:0007669"/>
    <property type="project" value="InterPro"/>
</dbReference>
<dbReference type="Gene3D" id="1.10.490.10">
    <property type="entry name" value="Globins"/>
    <property type="match status" value="1"/>
</dbReference>
<dbReference type="InterPro" id="IPR000971">
    <property type="entry name" value="Globin"/>
</dbReference>
<keyword evidence="6" id="KW-0561">Oxygen transport</keyword>
<protein>
    <recommendedName>
        <fullName evidence="7">Globin domain-containing protein</fullName>
    </recommendedName>
</protein>
<dbReference type="PROSITE" id="PS01033">
    <property type="entry name" value="GLOBIN"/>
    <property type="match status" value="1"/>
</dbReference>
<dbReference type="GO" id="GO:0020037">
    <property type="term" value="F:heme binding"/>
    <property type="evidence" value="ECO:0007669"/>
    <property type="project" value="InterPro"/>
</dbReference>
<evidence type="ECO:0000256" key="1">
    <source>
        <dbReference type="ARBA" id="ARBA00022448"/>
    </source>
</evidence>
<proteinExistence type="inferred from homology"/>
<dbReference type="EMBL" id="SJOL01003040">
    <property type="protein sequence ID" value="TGZ73101.1"/>
    <property type="molecule type" value="Genomic_DNA"/>
</dbReference>
<dbReference type="InterPro" id="IPR012292">
    <property type="entry name" value="Globin/Proto"/>
</dbReference>
<dbReference type="InterPro" id="IPR009050">
    <property type="entry name" value="Globin-like_sf"/>
</dbReference>
<dbReference type="Proteomes" id="UP000308267">
    <property type="component" value="Unassembled WGS sequence"/>
</dbReference>
<dbReference type="Pfam" id="PF00042">
    <property type="entry name" value="Globin"/>
    <property type="match status" value="1"/>
</dbReference>
<comment type="caution">
    <text evidence="8">The sequence shown here is derived from an EMBL/GenBank/DDBJ whole genome shotgun (WGS) entry which is preliminary data.</text>
</comment>
<evidence type="ECO:0000256" key="6">
    <source>
        <dbReference type="RuleBase" id="RU000356"/>
    </source>
</evidence>
<dbReference type="STRING" id="147828.A0A4S2M9E6"/>
<name>A0A4S2M9E6_OPIFE</name>
<organism evidence="8 9">
    <name type="scientific">Opisthorchis felineus</name>
    <dbReference type="NCBI Taxonomy" id="147828"/>
    <lineage>
        <taxon>Eukaryota</taxon>
        <taxon>Metazoa</taxon>
        <taxon>Spiralia</taxon>
        <taxon>Lophotrochozoa</taxon>
        <taxon>Platyhelminthes</taxon>
        <taxon>Trematoda</taxon>
        <taxon>Digenea</taxon>
        <taxon>Opisthorchiida</taxon>
        <taxon>Opisthorchiata</taxon>
        <taxon>Opisthorchiidae</taxon>
        <taxon>Opisthorchis</taxon>
    </lineage>
</organism>
<dbReference type="InterPro" id="IPR011406">
    <property type="entry name" value="Globin_trematode"/>
</dbReference>
<keyword evidence="3 5" id="KW-0479">Metal-binding</keyword>